<dbReference type="Proteomes" id="UP000076503">
    <property type="component" value="Unassembled WGS sequence"/>
</dbReference>
<gene>
    <name evidence="2" type="ORF">N476_06435</name>
</gene>
<dbReference type="PANTHER" id="PTHR40106:SF1">
    <property type="entry name" value="INNER MEMBRANE PROTEIN RCLC"/>
    <property type="match status" value="1"/>
</dbReference>
<dbReference type="RefSeq" id="WP_063359952.1">
    <property type="nucleotide sequence ID" value="NZ_AUXZ01000002.1"/>
</dbReference>
<sequence>MQHKMLINLVTGSLAFSLFIFGLSMMLGGNDRYVHAITQLYFLDSILSQMHAAQLLGGVIVIISAMLIFQHSVLKKAAGIGLFVLSALFLLSLFSETRWISSLGGFPVIGSGQGIIKYFALLPIAAYLFLRDKLTDNQHLWFNFFPVALVLVWIGSMKFFEFEAKGIEALVNHSPFMSWMYDLMSLQTASNVIGIYDLFIAGLLAIALAHQSKVLVNIAILGCGAVFIMTQTFLFTTPGALSATTLLTGTGQFIIKDIWFICNLLIITWIAHNPSMQHTNQQYSSVPVES</sequence>
<dbReference type="PANTHER" id="PTHR40106">
    <property type="entry name" value="INNER MEMBRANE PROTEIN RCLC"/>
    <property type="match status" value="1"/>
</dbReference>
<organism evidence="2 3">
    <name type="scientific">Pseudoalteromonas luteoviolacea H33</name>
    <dbReference type="NCBI Taxonomy" id="1365251"/>
    <lineage>
        <taxon>Bacteria</taxon>
        <taxon>Pseudomonadati</taxon>
        <taxon>Pseudomonadota</taxon>
        <taxon>Gammaproteobacteria</taxon>
        <taxon>Alteromonadales</taxon>
        <taxon>Pseudoalteromonadaceae</taxon>
        <taxon>Pseudoalteromonas</taxon>
    </lineage>
</organism>
<accession>A0A161YBI9</accession>
<comment type="caution">
    <text evidence="2">The sequence shown here is derived from an EMBL/GenBank/DDBJ whole genome shotgun (WGS) entry which is preliminary data.</text>
</comment>
<evidence type="ECO:0000313" key="2">
    <source>
        <dbReference type="EMBL" id="KZN56259.1"/>
    </source>
</evidence>
<feature type="transmembrane region" description="Helical" evidence="1">
    <location>
        <begin position="214"/>
        <end position="233"/>
    </location>
</feature>
<evidence type="ECO:0000313" key="3">
    <source>
        <dbReference type="Proteomes" id="UP000076503"/>
    </source>
</evidence>
<evidence type="ECO:0008006" key="4">
    <source>
        <dbReference type="Google" id="ProtNLM"/>
    </source>
</evidence>
<dbReference type="Pfam" id="PF04224">
    <property type="entry name" value="DUF417"/>
    <property type="match status" value="1"/>
</dbReference>
<dbReference type="GO" id="GO:1901530">
    <property type="term" value="P:response to hypochlorite"/>
    <property type="evidence" value="ECO:0007669"/>
    <property type="project" value="TreeGrafter"/>
</dbReference>
<proteinExistence type="predicted"/>
<feature type="transmembrane region" description="Helical" evidence="1">
    <location>
        <begin position="180"/>
        <end position="207"/>
    </location>
</feature>
<feature type="transmembrane region" description="Helical" evidence="1">
    <location>
        <begin position="140"/>
        <end position="160"/>
    </location>
</feature>
<feature type="transmembrane region" description="Helical" evidence="1">
    <location>
        <begin position="253"/>
        <end position="271"/>
    </location>
</feature>
<dbReference type="InterPro" id="IPR007339">
    <property type="entry name" value="RclC-like"/>
</dbReference>
<keyword evidence="1" id="KW-0472">Membrane</keyword>
<reference evidence="2 3" key="1">
    <citation type="submission" date="2013-07" db="EMBL/GenBank/DDBJ databases">
        <title>Comparative Genomic and Metabolomic Analysis of Twelve Strains of Pseudoalteromonas luteoviolacea.</title>
        <authorList>
            <person name="Vynne N.G."/>
            <person name="Mansson M."/>
            <person name="Gram L."/>
        </authorList>
    </citation>
    <scope>NUCLEOTIDE SEQUENCE [LARGE SCALE GENOMIC DNA]</scope>
    <source>
        <strain evidence="2 3">H33</strain>
    </source>
</reference>
<feature type="transmembrane region" description="Helical" evidence="1">
    <location>
        <begin position="52"/>
        <end position="70"/>
    </location>
</feature>
<dbReference type="AlphaFoldDB" id="A0A161YBI9"/>
<dbReference type="PATRIC" id="fig|1365251.3.peg.136"/>
<dbReference type="EMBL" id="AUXZ01000002">
    <property type="protein sequence ID" value="KZN56259.1"/>
    <property type="molecule type" value="Genomic_DNA"/>
</dbReference>
<keyword evidence="1" id="KW-1133">Transmembrane helix</keyword>
<evidence type="ECO:0000256" key="1">
    <source>
        <dbReference type="SAM" id="Phobius"/>
    </source>
</evidence>
<protein>
    <recommendedName>
        <fullName evidence="4">DUF417 family protein</fullName>
    </recommendedName>
</protein>
<dbReference type="GO" id="GO:0005886">
    <property type="term" value="C:plasma membrane"/>
    <property type="evidence" value="ECO:0007669"/>
    <property type="project" value="TreeGrafter"/>
</dbReference>
<feature type="transmembrane region" description="Helical" evidence="1">
    <location>
        <begin position="106"/>
        <end position="128"/>
    </location>
</feature>
<feature type="transmembrane region" description="Helical" evidence="1">
    <location>
        <begin position="77"/>
        <end position="94"/>
    </location>
</feature>
<keyword evidence="1" id="KW-0812">Transmembrane</keyword>
<name>A0A161YBI9_9GAMM</name>